<evidence type="ECO:0000259" key="6">
    <source>
        <dbReference type="Pfam" id="PF10091"/>
    </source>
</evidence>
<dbReference type="SUPFAM" id="SSF48208">
    <property type="entry name" value="Six-hairpin glycosidases"/>
    <property type="match status" value="1"/>
</dbReference>
<dbReference type="Proteomes" id="UP000816034">
    <property type="component" value="Unassembled WGS sequence"/>
</dbReference>
<feature type="region of interest" description="Disordered" evidence="3">
    <location>
        <begin position="1"/>
        <end position="38"/>
    </location>
</feature>
<dbReference type="GeneID" id="68104833"/>
<feature type="region of interest" description="Disordered" evidence="3">
    <location>
        <begin position="414"/>
        <end position="453"/>
    </location>
</feature>
<evidence type="ECO:0000313" key="9">
    <source>
        <dbReference type="Proteomes" id="UP000816034"/>
    </source>
</evidence>
<feature type="compositionally biased region" description="Low complexity" evidence="3">
    <location>
        <begin position="427"/>
        <end position="447"/>
    </location>
</feature>
<evidence type="ECO:0000313" key="8">
    <source>
        <dbReference type="EMBL" id="KAG2392127.1"/>
    </source>
</evidence>
<evidence type="ECO:0008006" key="10">
    <source>
        <dbReference type="Google" id="ProtNLM"/>
    </source>
</evidence>
<dbReference type="InterPro" id="IPR010383">
    <property type="entry name" value="Glyco_hydrolase_94_b-supersand"/>
</dbReference>
<dbReference type="InterPro" id="IPR012341">
    <property type="entry name" value="6hp_glycosidase-like_sf"/>
</dbReference>
<dbReference type="Gene3D" id="2.70.98.40">
    <property type="entry name" value="Glycoside hydrolase, family 65, N-terminal domain"/>
    <property type="match status" value="2"/>
</dbReference>
<dbReference type="InterPro" id="IPR037018">
    <property type="entry name" value="GH65_N"/>
</dbReference>
<dbReference type="Gene3D" id="2.60.420.10">
    <property type="entry name" value="Maltose phosphorylase, domain 3"/>
    <property type="match status" value="1"/>
</dbReference>
<feature type="transmembrane region" description="Helical" evidence="4">
    <location>
        <begin position="507"/>
        <end position="526"/>
    </location>
</feature>
<feature type="compositionally biased region" description="Low complexity" evidence="3">
    <location>
        <begin position="14"/>
        <end position="31"/>
    </location>
</feature>
<feature type="domain" description="Glycosyl hydrolase 94 supersandwich" evidence="5">
    <location>
        <begin position="1866"/>
        <end position="2138"/>
    </location>
</feature>
<dbReference type="InterPro" id="IPR008928">
    <property type="entry name" value="6-hairpin_glycosidase_sf"/>
</dbReference>
<dbReference type="Gene3D" id="1.50.10.140">
    <property type="match status" value="2"/>
</dbReference>
<evidence type="ECO:0000256" key="2">
    <source>
        <dbReference type="ARBA" id="ARBA00022679"/>
    </source>
</evidence>
<dbReference type="EMBL" id="PYSW02000005">
    <property type="protein sequence ID" value="KAG2392127.1"/>
    <property type="molecule type" value="Genomic_DNA"/>
</dbReference>
<dbReference type="CDD" id="cd11753">
    <property type="entry name" value="GH94N_ChvB_NdvB_2_like"/>
    <property type="match status" value="1"/>
</dbReference>
<dbReference type="RefSeq" id="XP_044554021.1">
    <property type="nucleotide sequence ID" value="XM_044688139.1"/>
</dbReference>
<feature type="domain" description="Glycosyl hydrolase 94 catalytic" evidence="7">
    <location>
        <begin position="2658"/>
        <end position="3084"/>
    </location>
</feature>
<keyword evidence="1" id="KW-0328">Glycosyltransferase</keyword>
<dbReference type="SUPFAM" id="SSF74650">
    <property type="entry name" value="Galactose mutarotase-like"/>
    <property type="match status" value="2"/>
</dbReference>
<dbReference type="InterPro" id="IPR011013">
    <property type="entry name" value="Gal_mutarotase_sf_dom"/>
</dbReference>
<keyword evidence="4" id="KW-0812">Transmembrane</keyword>
<dbReference type="InterPro" id="IPR037824">
    <property type="entry name" value="GH94N_2_NdvB"/>
</dbReference>
<dbReference type="GO" id="GO:0016757">
    <property type="term" value="F:glycosyltransferase activity"/>
    <property type="evidence" value="ECO:0007669"/>
    <property type="project" value="UniProtKB-KW"/>
</dbReference>
<dbReference type="PANTHER" id="PTHR37469:SF2">
    <property type="entry name" value="CELLOBIONIC ACID PHOSPHORYLASE"/>
    <property type="match status" value="1"/>
</dbReference>
<keyword evidence="9" id="KW-1185">Reference proteome</keyword>
<reference evidence="8 9" key="1">
    <citation type="journal article" date="2018" name="BMC Genomics">
        <title>The genome of Naegleria lovaniensis, the basis for a comparative approach to unravel pathogenicity factors of the human pathogenic amoeba N. fowleri.</title>
        <authorList>
            <person name="Liechti N."/>
            <person name="Schurch N."/>
            <person name="Bruggmann R."/>
            <person name="Wittwer M."/>
        </authorList>
    </citation>
    <scope>NUCLEOTIDE SEQUENCE [LARGE SCALE GENOMIC DNA]</scope>
    <source>
        <strain evidence="8 9">ATCC 30569</strain>
    </source>
</reference>
<keyword evidence="2" id="KW-0808">Transferase</keyword>
<evidence type="ECO:0000256" key="1">
    <source>
        <dbReference type="ARBA" id="ARBA00022676"/>
    </source>
</evidence>
<evidence type="ECO:0000256" key="4">
    <source>
        <dbReference type="SAM" id="Phobius"/>
    </source>
</evidence>
<feature type="transmembrane region" description="Helical" evidence="4">
    <location>
        <begin position="972"/>
        <end position="992"/>
    </location>
</feature>
<accession>A0AA88H2N0</accession>
<feature type="transmembrane region" description="Helical" evidence="4">
    <location>
        <begin position="1078"/>
        <end position="1095"/>
    </location>
</feature>
<proteinExistence type="predicted"/>
<feature type="compositionally biased region" description="Low complexity" evidence="3">
    <location>
        <begin position="1507"/>
        <end position="1532"/>
    </location>
</feature>
<feature type="domain" description="Glycoamylase-like" evidence="6">
    <location>
        <begin position="1608"/>
        <end position="1816"/>
    </location>
</feature>
<dbReference type="InterPro" id="IPR033432">
    <property type="entry name" value="GH94_catalytic"/>
</dbReference>
<dbReference type="Pfam" id="PF06165">
    <property type="entry name" value="GH94_b-supersand"/>
    <property type="match status" value="2"/>
</dbReference>
<evidence type="ECO:0000256" key="3">
    <source>
        <dbReference type="SAM" id="MobiDB-lite"/>
    </source>
</evidence>
<name>A0AA88H2N0_NAELO</name>
<feature type="domain" description="Glycosyl hydrolase 94 supersandwich" evidence="5">
    <location>
        <begin position="2369"/>
        <end position="2644"/>
    </location>
</feature>
<feature type="region of interest" description="Disordered" evidence="3">
    <location>
        <begin position="1507"/>
        <end position="1533"/>
    </location>
</feature>
<feature type="transmembrane region" description="Helical" evidence="4">
    <location>
        <begin position="947"/>
        <end position="966"/>
    </location>
</feature>
<gene>
    <name evidence="8" type="ORF">C9374_012379</name>
</gene>
<feature type="transmembrane region" description="Helical" evidence="4">
    <location>
        <begin position="1115"/>
        <end position="1142"/>
    </location>
</feature>
<dbReference type="GO" id="GO:0005975">
    <property type="term" value="P:carbohydrate metabolic process"/>
    <property type="evidence" value="ECO:0007669"/>
    <property type="project" value="InterPro"/>
</dbReference>
<dbReference type="Gene3D" id="1.50.10.10">
    <property type="match status" value="1"/>
</dbReference>
<evidence type="ECO:0000259" key="5">
    <source>
        <dbReference type="Pfam" id="PF06165"/>
    </source>
</evidence>
<protein>
    <recommendedName>
        <fullName evidence="10">N,N'-diacetylchitobiose phosphorylase</fullName>
    </recommendedName>
</protein>
<feature type="compositionally biased region" description="Polar residues" evidence="3">
    <location>
        <begin position="1"/>
        <end position="12"/>
    </location>
</feature>
<dbReference type="GO" id="GO:0030246">
    <property type="term" value="F:carbohydrate binding"/>
    <property type="evidence" value="ECO:0007669"/>
    <property type="project" value="InterPro"/>
</dbReference>
<dbReference type="InterPro" id="IPR037820">
    <property type="entry name" value="GH94N_NdvB"/>
</dbReference>
<dbReference type="Pfam" id="PF17167">
    <property type="entry name" value="Glyco_hydro_94"/>
    <property type="match status" value="1"/>
</dbReference>
<dbReference type="SMART" id="SM01068">
    <property type="entry name" value="CBM_X"/>
    <property type="match status" value="2"/>
</dbReference>
<comment type="caution">
    <text evidence="8">The sequence shown here is derived from an EMBL/GenBank/DDBJ whole genome shotgun (WGS) entry which is preliminary data.</text>
</comment>
<dbReference type="PANTHER" id="PTHR37469">
    <property type="entry name" value="CELLOBIONIC ACID PHOSPHORYLASE-RELATED"/>
    <property type="match status" value="1"/>
</dbReference>
<keyword evidence="4" id="KW-0472">Membrane</keyword>
<sequence length="3158" mass="361092">MLSSLLHSSKQQNNDDSSTDTDSPLDSPNSTKSKKVSGIRRNASIQVGLSDFELSGTNVPNPESISLTHLSKYAITLAGIHEVVEEKKDFVKLIKRLDETASIITQAHDIIYEAIMQNRRITSSDEWLVDNFWMIKEQIHMAKKHLPLGYEKEMPKLNNTKCAGYPRIYGIVFELINLVNGQITEENIFQFVKSYQSVKPLTIGECWGLGVMLRLGLLENIRRVADGIISRRQDCNLADAWADRLLTAAEKSSRDVVQILYQLSQSEPIITNAFVLQISQRLQGSDPVLSIVNTWLEQQLSIKGIDIDQIFRMQKQANSANQVTMSYSINSLRLINNFNWKEFVEKLSHLEVILRKDPCNIYPMQNFQTRDRCRHSVERIAKRFKLDEKQVANKALALARENHEVLQTCVLGSTRGRSRSNSDATEPSSPGGSSSPTSTPHSLSPRSASNVIKNMNPDQMYDMKLIRRKACITYWLLEDEGLMELHRAIGFKLTPLPISWVDLRTPIFLLCILLLTCWFAFSYISYTTTSYSTQFNRYLPFSSLASHSGSSYVYFVYEKYLALILLYISVILVGSQFAVNLTNMLFVRLKYPASLPSMDFSLTGIPDEHRSMVVVPTMITSEDGIKELMSDLQGRYLINRDKNILFALITDFADSKNETTEKDDELIKLAVDGINELNRLYPRNIDEQKVAKTSFFLFHRKRVYNPVEKVWMGWERKRGKLAEFNKFILHGEKGNFSHIIGDITNLHTIKHVVTLDTDTMLPSDAARNMIETAAHVLNEPVIDHQLKRVTHGYGLLQPRVSVGFAGSTKSLYAYMHSLDSGLDPYTREVSDVYQDTFGEGSFIGKGLYNVETFEKVLGDKFRENRILSHDLIEGCFVRSALVSHVEVIEDYPSSYGTEASRRHRWIRGDWQIASYAFSPWIHTLNGYEKNTLTALHRWKIFDNLRRSLVPAAMTYLIMCTALFTSYHSKLPLVAVLSVLSLYLIPAAINTTIDLVKKSEDITWSSHFKRIRFNLVRTFVDIYVELVFTPFEAYNNIDAIIRCLYRLYFSSGKGLLEWTTFQAASSVYKTNLFLAMSRLLWFPVLLTTSIICYIIIQHNTAVTYSEWQLSGYAKRPLILTSNIITIVLLFGSWIGSPFIAYYLSKPLKKNLFERETVNDLTVDDKKFLQVLSRRTWRFFETFVREEDNYLPLDNYQDFPKPMLARRTSPTNIGLALLANLGAYDFGFITNNDCIVRIHNTLSTLCKMDRYKGHFYNWYDTQDLRPLWPKYISAVDSGNLVGHLLVLKSGLSELTEYFSALNTDTYINGLRGNLYSMEFILQEVEKTTDTDDEELIYFDINEVRPMIDDLHTKLGTKPTKPTKLIRWYTEIKASSKKLEDVLLESLNKLKKAFKEDQQSDIEWLSEDIEERYEKQLLFYAQSFVALVTSILKEMNELSPFLKNWELPEEFSTQQQSSLSGLLENESIIQFVKEFNKVDVDTLTVQEISVLKKQLNISSIRKLLSNIKVTGSGSSSSTTATGSTTSATSPTSSTPKGIEAIKRWTQELEEALTIAEAEANRRIKLLKRLVNITENLIEQDFSFLYNPSRDLLVIGYNVEADRIDQAHYDMFCSEARLISYVGIALGYFPVKHWFSMSRLITTQGTHPALLSWSGSVFEYLLPLNVMPNIPGTLLDSTYHAVVLRQIEYGKQKNIPWGQSESAYNLMDANLVYQYGPFGVPGLGLKRGLSNDLVVAPYATAMCLMILPKQATKNLRRLTEMGLLGCYGLFESVDFTPHRLRGNIDAQPIKSFFAHHSGMSFLSLVYCLRNQPMQRRFMAVPEFGANVLLLQEKIPTVPHISNPNEKETERWKNVGYNLPSANRQFHGLHTYPEVHMLSNHSLHVMVTVNGGGYIKYKDMSITRWREDATLDGFGVLTYFRDLKDKNDIWSATSTPIKASNDNNYSVTFSQARAEFKRLHRGITTETIVTVSPLDDVEVRRVRMTNNTSQAKEIEFTSYGEIVLNQGRADAAHRAFSNLFVGTEILHEQNAILFNRKQRDPKDKKVFGFHILHVHEPKNIIGERSFETDRSSFLGRGYTMQRPKVLCDEPGPLSNTAGFPLDPIFSIRQGMRIKPGRTVHIDYITGVAFSREDALGIIKKYQNKKTTNHVVDFAWVASEKLCFRLGITEIEAQLFSKLAGCILYSNPRYRAPPGLITKNRNNQSGLWKFGISGDIPLILVRVCDLEQSFFMQQVLQAHAYCRCKGVVFDLVIWNDETTHYRDLLNQTLHHLMSHIPGSTELLHQPGGIHPVRGDSLTSFETVLLYSVARVVLSDNGGSLTDQINRTSKKGLVVPAFQPLTQPRPVKDVLNTVPKLHERDLILRSDVGGFDAKRKEYVMMLGKNHVTPKPWCNVLANDRFGSVISERGSAYSFFTNAHEYRLTPFNNDAVLDGSGEAFYIRDESTGQYWSPMPQPVTPDRDDYYYICRHGIGYSIWEHFHDGIHTETTTFVPQNEPVKVFLIRVTNNSGYDRNLSVTGFVEWVLGELRELNAPHIITDVERTDNSTAIIARNSFHIHLSHFVGFFSVIGHKEGTLTGDRNEFIGSNGTLDKPQAMRQQYLSGNVGAAFDPCAAIQVPITVEDGKVVEVAFMIGANYSRDGAKDVISRIRSNLIVRQLLNSVKAFWHYTLNTIQVETPNPELDVLANGWLLYQVLSSRIWGRSGFYQSSGAFGFRDQLQDTMAVAFVMPQILKQQIMTNCEHQFEKGDVCHWWHDVTNSGVRTTFSDDYLWLPFAVAHYIEITEDYKLLHERVRFSKLREIEPGEESVYDRLEYTEDTATVYEHCKRALKYGFKYGVHGLPLMGCGDWNDGMNLVGIHGKGESVWLAFFLYHVLEKFEQYILQTEIKDDDFLEECLKNREFIKENIEKNAWDGEWYRRAYFDSGEPLGSKENSECQIDSLPQSWAIMSGCVDKKRAKMALTNAYQRLVRHDLKLIQLFDPPLQYQEPSAGYIQGYAPGVRENGGQYTHASIWFVWAYSILKDSKKVWDLFDILNPINHAKTKEDVWKYKVEPYVVTADIYTLMDHEGEGGWSWFTGSGGWFYRLILERLIGIKKQGNSLKFDPCPREDWKKYSITYQHGKTTYQIQVIRSDENHLSVDGVKKTDPTRIPLQDDGKTHKVEIYYKY</sequence>
<dbReference type="InterPro" id="IPR052047">
    <property type="entry name" value="GH94_Enzymes"/>
</dbReference>
<organism evidence="8 9">
    <name type="scientific">Naegleria lovaniensis</name>
    <name type="common">Amoeba</name>
    <dbReference type="NCBI Taxonomy" id="51637"/>
    <lineage>
        <taxon>Eukaryota</taxon>
        <taxon>Discoba</taxon>
        <taxon>Heterolobosea</taxon>
        <taxon>Tetramitia</taxon>
        <taxon>Eutetramitia</taxon>
        <taxon>Vahlkampfiidae</taxon>
        <taxon>Naegleria</taxon>
    </lineage>
</organism>
<dbReference type="InterPro" id="IPR019282">
    <property type="entry name" value="Glycoamylase-like_cons_dom"/>
</dbReference>
<feature type="transmembrane region" description="Helical" evidence="4">
    <location>
        <begin position="563"/>
        <end position="587"/>
    </location>
</feature>
<evidence type="ECO:0000259" key="7">
    <source>
        <dbReference type="Pfam" id="PF17167"/>
    </source>
</evidence>
<dbReference type="Pfam" id="PF10091">
    <property type="entry name" value="Glycoamylase"/>
    <property type="match status" value="1"/>
</dbReference>
<keyword evidence="4" id="KW-1133">Transmembrane helix</keyword>
<dbReference type="CDD" id="cd11756">
    <property type="entry name" value="GH94N_ChvB_NdvB_1_like"/>
    <property type="match status" value="1"/>
</dbReference>